<comment type="similarity">
    <text evidence="1 2">Belongs to the UPF0232 family.</text>
</comment>
<feature type="compositionally biased region" description="Basic and acidic residues" evidence="3">
    <location>
        <begin position="64"/>
        <end position="78"/>
    </location>
</feature>
<sequence>MPTGAEHHERAGAAPIHTPTGPHTPAAPVHTPAAGAEPRAHAQSPAEPRPSGVDLARVALRAAKEQARLRGEQNAQRREARRGRGLRSGSRPDGRDPQPLGAALQRLIAERGWETPVAVSGVMSRWPEIVGRDIAQHCVPEHYSEEERAVTVRCDSSSWATQLRYLAPQLVARLNAELGHGTVRLIKVQGPEGPPRRYGRLRVR</sequence>
<dbReference type="EMBL" id="JACBZD010000001">
    <property type="protein sequence ID" value="NYI05400.1"/>
    <property type="molecule type" value="Genomic_DNA"/>
</dbReference>
<dbReference type="RefSeq" id="WP_179814142.1">
    <property type="nucleotide sequence ID" value="NZ_JACBZD010000001.1"/>
</dbReference>
<proteinExistence type="inferred from homology"/>
<evidence type="ECO:0000256" key="1">
    <source>
        <dbReference type="ARBA" id="ARBA00006200"/>
    </source>
</evidence>
<reference evidence="4 5" key="1">
    <citation type="submission" date="2020-07" db="EMBL/GenBank/DDBJ databases">
        <title>Sequencing the genomes of 1000 actinobacteria strains.</title>
        <authorList>
            <person name="Klenk H.-P."/>
        </authorList>
    </citation>
    <scope>NUCLEOTIDE SEQUENCE [LARGE SCALE GENOMIC DNA]</scope>
    <source>
        <strain evidence="4 5">DSM 42178</strain>
    </source>
</reference>
<name>A0A852ZVX0_9ACTN</name>
<dbReference type="Pfam" id="PF05258">
    <property type="entry name" value="DciA"/>
    <property type="match status" value="1"/>
</dbReference>
<protein>
    <recommendedName>
        <fullName evidence="2">UPF0232 protein FHU37_002343</fullName>
    </recommendedName>
</protein>
<dbReference type="AlphaFoldDB" id="A0A852ZVX0"/>
<gene>
    <name evidence="4" type="ORF">FHU37_002343</name>
</gene>
<evidence type="ECO:0000256" key="2">
    <source>
        <dbReference type="HAMAP-Rule" id="MF_00630"/>
    </source>
</evidence>
<organism evidence="4 5">
    <name type="scientific">Allostreptomyces psammosilenae</name>
    <dbReference type="NCBI Taxonomy" id="1892865"/>
    <lineage>
        <taxon>Bacteria</taxon>
        <taxon>Bacillati</taxon>
        <taxon>Actinomycetota</taxon>
        <taxon>Actinomycetes</taxon>
        <taxon>Kitasatosporales</taxon>
        <taxon>Streptomycetaceae</taxon>
        <taxon>Allostreptomyces</taxon>
    </lineage>
</organism>
<evidence type="ECO:0000313" key="4">
    <source>
        <dbReference type="EMBL" id="NYI05400.1"/>
    </source>
</evidence>
<keyword evidence="5" id="KW-1185">Reference proteome</keyword>
<dbReference type="Proteomes" id="UP000567795">
    <property type="component" value="Unassembled WGS sequence"/>
</dbReference>
<dbReference type="InterPro" id="IPR023007">
    <property type="entry name" value="UPF0232_actinobac"/>
</dbReference>
<feature type="region of interest" description="Disordered" evidence="3">
    <location>
        <begin position="1"/>
        <end position="52"/>
    </location>
</feature>
<accession>A0A852ZVX0</accession>
<evidence type="ECO:0000313" key="5">
    <source>
        <dbReference type="Proteomes" id="UP000567795"/>
    </source>
</evidence>
<dbReference type="PANTHER" id="PTHR36456">
    <property type="entry name" value="UPF0232 PROTEIN SCO3875"/>
    <property type="match status" value="1"/>
</dbReference>
<dbReference type="HAMAP" id="MF_00630">
    <property type="entry name" value="UPF0232"/>
    <property type="match status" value="1"/>
</dbReference>
<dbReference type="InterPro" id="IPR007922">
    <property type="entry name" value="DciA-like"/>
</dbReference>
<evidence type="ECO:0000256" key="3">
    <source>
        <dbReference type="SAM" id="MobiDB-lite"/>
    </source>
</evidence>
<feature type="compositionally biased region" description="Basic and acidic residues" evidence="3">
    <location>
        <begin position="1"/>
        <end position="11"/>
    </location>
</feature>
<feature type="region of interest" description="Disordered" evidence="3">
    <location>
        <begin position="64"/>
        <end position="99"/>
    </location>
</feature>
<comment type="caution">
    <text evidence="4">The sequence shown here is derived from an EMBL/GenBank/DDBJ whole genome shotgun (WGS) entry which is preliminary data.</text>
</comment>
<dbReference type="PANTHER" id="PTHR36456:SF1">
    <property type="entry name" value="UPF0232 PROTEIN SCO3875"/>
    <property type="match status" value="1"/>
</dbReference>
<feature type="compositionally biased region" description="Low complexity" evidence="3">
    <location>
        <begin position="13"/>
        <end position="36"/>
    </location>
</feature>